<sequence length="481" mass="53765">MPPELWSSWFLRIAWLQAALFVSGGWLLFRASGRTIAEAALYALMTGCLLFRLGTQSSLLLQKLWPLWVIHTLGNAAALYALWRHRRVFAESIEFCLEFFRQHPVTLTMAACGILFRCLLSSIRTPGWFPFDVSERFLSPPAAGASLLNLWTQATLMPIDLMAYLAIGFGVYALSRRHAWPPAALSAMITALSLARWAHPPMASAFEMEITAAGLLALTALYRFLEHPSSDDGLILGIAVIGCSSDFPMGWLFPSVLTGLSLFLIQRRHGWHHLIDLIVRRKWLVLLCVGFLGVSMPLWRHHGGDFIEQDVMVMHENRDGVRGAIQNAVRYGFQAAYIEPVRHAGLQPAGEMWKNLLERAYGSVCRLLLCAADGPMPWITSGYGPLILVLILPSWGYSLAKASRRLRSVASAMVFYAALLCLVPAWHPENLYLLSPMVAVCCVMVAFFLPPWRFTRAGQRLFHLVCLLIWAYSLADVALLP</sequence>
<name>A0A7C4MPP3_9BACT</name>
<feature type="transmembrane region" description="Helical" evidence="1">
    <location>
        <begin position="409"/>
        <end position="426"/>
    </location>
</feature>
<gene>
    <name evidence="2" type="ORF">ENS29_06785</name>
</gene>
<feature type="transmembrane region" description="Helical" evidence="1">
    <location>
        <begin position="6"/>
        <end position="29"/>
    </location>
</feature>
<accession>A0A7C4MPP3</accession>
<dbReference type="AlphaFoldDB" id="A0A7C4MPP3"/>
<feature type="transmembrane region" description="Helical" evidence="1">
    <location>
        <begin position="143"/>
        <end position="167"/>
    </location>
</feature>
<protein>
    <recommendedName>
        <fullName evidence="3">Glycosyltransferase RgtA/B/C/D-like domain-containing protein</fullName>
    </recommendedName>
</protein>
<feature type="transmembrane region" description="Helical" evidence="1">
    <location>
        <begin position="179"/>
        <end position="198"/>
    </location>
</feature>
<keyword evidence="1" id="KW-0812">Transmembrane</keyword>
<feature type="transmembrane region" description="Helical" evidence="1">
    <location>
        <begin position="65"/>
        <end position="83"/>
    </location>
</feature>
<keyword evidence="1" id="KW-0472">Membrane</keyword>
<feature type="transmembrane region" description="Helical" evidence="1">
    <location>
        <begin position="104"/>
        <end position="123"/>
    </location>
</feature>
<feature type="transmembrane region" description="Helical" evidence="1">
    <location>
        <begin position="461"/>
        <end position="480"/>
    </location>
</feature>
<comment type="caution">
    <text evidence="2">The sequence shown here is derived from an EMBL/GenBank/DDBJ whole genome shotgun (WGS) entry which is preliminary data.</text>
</comment>
<feature type="transmembrane region" description="Helical" evidence="1">
    <location>
        <begin position="36"/>
        <end position="53"/>
    </location>
</feature>
<evidence type="ECO:0008006" key="3">
    <source>
        <dbReference type="Google" id="ProtNLM"/>
    </source>
</evidence>
<feature type="transmembrane region" description="Helical" evidence="1">
    <location>
        <begin position="234"/>
        <end position="263"/>
    </location>
</feature>
<evidence type="ECO:0000313" key="2">
    <source>
        <dbReference type="EMBL" id="HGU32544.1"/>
    </source>
</evidence>
<feature type="transmembrane region" description="Helical" evidence="1">
    <location>
        <begin position="376"/>
        <end position="397"/>
    </location>
</feature>
<feature type="transmembrane region" description="Helical" evidence="1">
    <location>
        <begin position="283"/>
        <end position="299"/>
    </location>
</feature>
<dbReference type="EMBL" id="DSUH01000158">
    <property type="protein sequence ID" value="HGU32544.1"/>
    <property type="molecule type" value="Genomic_DNA"/>
</dbReference>
<evidence type="ECO:0000256" key="1">
    <source>
        <dbReference type="SAM" id="Phobius"/>
    </source>
</evidence>
<keyword evidence="1" id="KW-1133">Transmembrane helix</keyword>
<proteinExistence type="predicted"/>
<organism evidence="2">
    <name type="scientific">Desulfatirhabdium butyrativorans</name>
    <dbReference type="NCBI Taxonomy" id="340467"/>
    <lineage>
        <taxon>Bacteria</taxon>
        <taxon>Pseudomonadati</taxon>
        <taxon>Thermodesulfobacteriota</taxon>
        <taxon>Desulfobacteria</taxon>
        <taxon>Desulfobacterales</taxon>
        <taxon>Desulfatirhabdiaceae</taxon>
        <taxon>Desulfatirhabdium</taxon>
    </lineage>
</organism>
<reference evidence="2" key="1">
    <citation type="journal article" date="2020" name="mSystems">
        <title>Genome- and Community-Level Interaction Insights into Carbon Utilization and Element Cycling Functions of Hydrothermarchaeota in Hydrothermal Sediment.</title>
        <authorList>
            <person name="Zhou Z."/>
            <person name="Liu Y."/>
            <person name="Xu W."/>
            <person name="Pan J."/>
            <person name="Luo Z.H."/>
            <person name="Li M."/>
        </authorList>
    </citation>
    <scope>NUCLEOTIDE SEQUENCE [LARGE SCALE GENOMIC DNA]</scope>
    <source>
        <strain evidence="2">SpSt-477</strain>
    </source>
</reference>
<feature type="transmembrane region" description="Helical" evidence="1">
    <location>
        <begin position="432"/>
        <end position="449"/>
    </location>
</feature>